<dbReference type="RefSeq" id="WP_349962394.1">
    <property type="nucleotide sequence ID" value="NZ_CP157962.1"/>
</dbReference>
<dbReference type="SUPFAM" id="SSF48452">
    <property type="entry name" value="TPR-like"/>
    <property type="match status" value="1"/>
</dbReference>
<reference evidence="2" key="1">
    <citation type="submission" date="2024-06" db="EMBL/GenBank/DDBJ databases">
        <authorList>
            <person name="Li T."/>
            <person name="Gao R."/>
        </authorList>
    </citation>
    <scope>NUCLEOTIDE SEQUENCE</scope>
    <source>
        <strain evidence="2">ZPR3</strain>
        <plasmid evidence="2">unnamed2</plasmid>
    </source>
</reference>
<proteinExistence type="predicted"/>
<name>A0AAU7S4S1_9HYPH</name>
<organism evidence="2">
    <name type="scientific">Rhizobium sp. ZPR3</name>
    <dbReference type="NCBI Taxonomy" id="3158967"/>
    <lineage>
        <taxon>Bacteria</taxon>
        <taxon>Pseudomonadati</taxon>
        <taxon>Pseudomonadota</taxon>
        <taxon>Alphaproteobacteria</taxon>
        <taxon>Hyphomicrobiales</taxon>
        <taxon>Rhizobiaceae</taxon>
        <taxon>Rhizobium/Agrobacterium group</taxon>
        <taxon>Rhizobium</taxon>
    </lineage>
</organism>
<geneLocation type="plasmid" evidence="2">
    <name>unnamed2</name>
</geneLocation>
<sequence>MSIKSHETGEREVSLDDAKAELERLLGDDRFRVSDRQRDILRYLAERRLSGCEEGVKAYSIALDVLGRPSGFDAANDPIVRIEISRLRTSLESYYGVFGAELGVTIHIPKGSYLTLFLKVPFVRGYQLSAITDATPASTVMSVQEAAMAISAGRRSIWIGVGAAVLVLVVLLAGIGLLHLSPTMTTKPTLTVTMSAVSPDMAGEASLARDLLLTVLTQFQTVVVAKPTFASVRASSTNRSYDIEIKYYGDNDDRSVWWQIVDRTSGDLLKSGVERVEASGRSAGTVREEMVGILARRIAATRGIVNTIEMQRNPKDALGNACVLRAEFALDEGGSAESAAAAGCLERTLARVPDDPDANALLARILVSPRGHTINAAIRDRALELAKRAASLAPLSDRAQTALMTVHFLAGRTDVAIEAGNRAISFNPNSPEVAASMGLVLFSSGYWKAGVDLARTASDESDVPPRDAMLVLALDAYRNGNWSKASLLAEQVNCSDFMVRAVRAAALGQLGAPDANARLDDARGRDHDFERLFHQRMATVRMQPQIVADLETGLSKAGANFTAVASNGQP</sequence>
<dbReference type="AlphaFoldDB" id="A0AAU7S4S1"/>
<keyword evidence="2" id="KW-0614">Plasmid</keyword>
<evidence type="ECO:0000256" key="1">
    <source>
        <dbReference type="SAM" id="Phobius"/>
    </source>
</evidence>
<evidence type="ECO:0000313" key="2">
    <source>
        <dbReference type="EMBL" id="XBT97348.1"/>
    </source>
</evidence>
<keyword evidence="1" id="KW-0812">Transmembrane</keyword>
<evidence type="ECO:0008006" key="3">
    <source>
        <dbReference type="Google" id="ProtNLM"/>
    </source>
</evidence>
<dbReference type="EMBL" id="CP157962">
    <property type="protein sequence ID" value="XBT97348.1"/>
    <property type="molecule type" value="Genomic_DNA"/>
</dbReference>
<keyword evidence="1" id="KW-1133">Transmembrane helix</keyword>
<accession>A0AAU7S4S1</accession>
<keyword evidence="1" id="KW-0472">Membrane</keyword>
<protein>
    <recommendedName>
        <fullName evidence="3">Adenylate cyclase</fullName>
    </recommendedName>
</protein>
<dbReference type="Gene3D" id="1.25.40.10">
    <property type="entry name" value="Tetratricopeptide repeat domain"/>
    <property type="match status" value="1"/>
</dbReference>
<feature type="transmembrane region" description="Helical" evidence="1">
    <location>
        <begin position="157"/>
        <end position="180"/>
    </location>
</feature>
<dbReference type="InterPro" id="IPR011990">
    <property type="entry name" value="TPR-like_helical_dom_sf"/>
</dbReference>
<gene>
    <name evidence="2" type="ORF">ABM479_29185</name>
</gene>